<dbReference type="InterPro" id="IPR016024">
    <property type="entry name" value="ARM-type_fold"/>
</dbReference>
<dbReference type="Pfam" id="PF24436">
    <property type="entry name" value="INTS7_N"/>
    <property type="match status" value="1"/>
</dbReference>
<dbReference type="Pfam" id="PF24437">
    <property type="entry name" value="INTS7_HB"/>
    <property type="match status" value="1"/>
</dbReference>
<comment type="caution">
    <text evidence="9">The sequence shown here is derived from an EMBL/GenBank/DDBJ whole genome shotgun (WGS) entry which is preliminary data.</text>
</comment>
<sequence>MERIPAARAMEWSIELEKALRSNVPGRQIDAIEQIGQNLKEWSKEPDITMAVANMYGLVPGEDRTFANTILLRLADAFRTGDNNIRKSILKIFMLELRHVMKKGKCYNGILAKCRVPNHAELLKRVKVVFDTGDAMGKSLALRIFGCLADLAKDSSHTRYMILLSLQSSHVTEVKASLFAAGCLCRLSEDFAFIVMEILINMISSKSPPDVKLAAIRVFARLRCSVFITTKAYKAGKKLLASLVQDELMAEMLSSLSKLASKSSPLIPEQVDLLLSMMDNGSSPFIKASALKCLSFLIVQGASSPISSNLLGVLILIIEGSILEGSILPHNFQAEALQILQKIFCRMPSGLFDIDVPELLKLVQVVENVACTSIEANRCLALGVLVDMLCSFKKVRRGHQWHSPKKWHEKLHATFFQFEESKQAQSFTSRGDGLRFLLCHVTSLVIDHLKSLLERLNPEVGGELMSIEDSEFCELHKVKKECKILVALLMHLAEEYPASVIVSLDKLQCPIGILVGSLERFHLKTTTSCREVCQSNLGFEETNTVSPLTKSDHNMQISYLLELIVYIFRFVNACLTILDESDLVNSEVCSMINNIIDFIQQNGYGICIMYDLFRLRLHSSILCHSCSPSIESEHPDEVSKSVNVGFPHNVWLFSQERQALDFIKKMIKTRNYWGAYKAGKCACSEGFWLAAAYTFRKLIECVQSESYRCWFKSLILLSGSESEVKLLLFPKAGTELINELHRDSDCGRPLSCSEEELSQYVEENYDFLGFERKLPRAYSRLCSSVQSLAAVGQSDGMYYFQWWFLSLRAKMLEIVAEMLGLLNSHKISKENLEKEVKGNDHMGFGAGMPIIHDLVVGLANTSSQLNKLAKAYDTLATTFIDIDHSSVRSISRLALNCSLLAFTGALALNFPGLPSYENAISHSSQKESFVPTVLLHDLVERLWGMDDKIILALQQFFIGSGELADHLQSRTQIDGPVHRDKDSLLISSFAVFNILKIQEDATKVKDGEDLCLLVMRSLKLLYNIIRKWMELPFQIPKYFFRVRPCIGAELFIFSADSRSEEELSVFLGFQLSLNICIQLKNCGTNVQVSTMHCILTTSLSHRVTTGAGGMERQANTSFEAKKNEEMVELNELLQLFMRSNSKKTRRKLSEVCGGSDKVTTLVSFEPNERGQGFSTCLLDVSAFPEGAYQIKWHSCCIDDKGSYWSLLPLNPGSIFTINKKP</sequence>
<dbReference type="InterPro" id="IPR011989">
    <property type="entry name" value="ARM-like"/>
</dbReference>
<proteinExistence type="inferred from homology"/>
<reference evidence="9" key="2">
    <citation type="journal article" date="2022" name="Hortic Res">
        <title>The genome of Dioscorea zingiberensis sheds light on the biosynthesis, origin and evolution of the medicinally important diosgenin saponins.</title>
        <authorList>
            <person name="Li Y."/>
            <person name="Tan C."/>
            <person name="Li Z."/>
            <person name="Guo J."/>
            <person name="Li S."/>
            <person name="Chen X."/>
            <person name="Wang C."/>
            <person name="Dai X."/>
            <person name="Yang H."/>
            <person name="Song W."/>
            <person name="Hou L."/>
            <person name="Xu J."/>
            <person name="Tong Z."/>
            <person name="Xu A."/>
            <person name="Yuan X."/>
            <person name="Wang W."/>
            <person name="Yang Q."/>
            <person name="Chen L."/>
            <person name="Sun Z."/>
            <person name="Wang K."/>
            <person name="Pan B."/>
            <person name="Chen J."/>
            <person name="Bao Y."/>
            <person name="Liu F."/>
            <person name="Qi X."/>
            <person name="Gang D.R."/>
            <person name="Wen J."/>
            <person name="Li J."/>
        </authorList>
    </citation>
    <scope>NUCLEOTIDE SEQUENCE</scope>
    <source>
        <strain evidence="9">Dzin_1.0</strain>
    </source>
</reference>
<comment type="similarity">
    <text evidence="3">Belongs to the Integrator subunit 7 family.</text>
</comment>
<dbReference type="AlphaFoldDB" id="A0A9D5DCS4"/>
<dbReference type="InterPro" id="IPR056517">
    <property type="entry name" value="INTS7_HB"/>
</dbReference>
<dbReference type="InterPro" id="IPR055195">
    <property type="entry name" value="INTS7_C_plant"/>
</dbReference>
<dbReference type="SUPFAM" id="SSF48371">
    <property type="entry name" value="ARM repeat"/>
    <property type="match status" value="1"/>
</dbReference>
<dbReference type="Gene3D" id="1.25.10.10">
    <property type="entry name" value="Leucine-rich Repeat Variant"/>
    <property type="match status" value="1"/>
</dbReference>
<evidence type="ECO:0008006" key="11">
    <source>
        <dbReference type="Google" id="ProtNLM"/>
    </source>
</evidence>
<evidence type="ECO:0000256" key="3">
    <source>
        <dbReference type="ARBA" id="ARBA00008565"/>
    </source>
</evidence>
<dbReference type="EMBL" id="JAGGNH010000001">
    <property type="protein sequence ID" value="KAJ0988703.1"/>
    <property type="molecule type" value="Genomic_DNA"/>
</dbReference>
<keyword evidence="4" id="KW-0963">Cytoplasm</keyword>
<feature type="domain" description="Integrator complex subunit 7 helical bundle" evidence="8">
    <location>
        <begin position="752"/>
        <end position="901"/>
    </location>
</feature>
<evidence type="ECO:0000256" key="2">
    <source>
        <dbReference type="ARBA" id="ARBA00004496"/>
    </source>
</evidence>
<dbReference type="GO" id="GO:0005737">
    <property type="term" value="C:cytoplasm"/>
    <property type="evidence" value="ECO:0007669"/>
    <property type="project" value="UniProtKB-SubCell"/>
</dbReference>
<evidence type="ECO:0000256" key="1">
    <source>
        <dbReference type="ARBA" id="ARBA00004123"/>
    </source>
</evidence>
<feature type="domain" description="Integrator complex subunit 7 N-terminal" evidence="7">
    <location>
        <begin position="66"/>
        <end position="464"/>
    </location>
</feature>
<evidence type="ECO:0000256" key="5">
    <source>
        <dbReference type="ARBA" id="ARBA00023242"/>
    </source>
</evidence>
<accession>A0A9D5DCS4</accession>
<dbReference type="PANTHER" id="PTHR13322">
    <property type="entry name" value="C1ORF73 PROTEIN"/>
    <property type="match status" value="1"/>
</dbReference>
<comment type="subcellular location">
    <subcellularLocation>
        <location evidence="2">Cytoplasm</location>
    </subcellularLocation>
    <subcellularLocation>
        <location evidence="1">Nucleus</location>
    </subcellularLocation>
</comment>
<reference evidence="9" key="1">
    <citation type="submission" date="2021-03" db="EMBL/GenBank/DDBJ databases">
        <authorList>
            <person name="Li Z."/>
            <person name="Yang C."/>
        </authorList>
    </citation>
    <scope>NUCLEOTIDE SEQUENCE</scope>
    <source>
        <strain evidence="9">Dzin_1.0</strain>
        <tissue evidence="9">Leaf</tissue>
    </source>
</reference>
<dbReference type="Proteomes" id="UP001085076">
    <property type="component" value="Miscellaneous, Linkage group lg01"/>
</dbReference>
<evidence type="ECO:0000259" key="6">
    <source>
        <dbReference type="Pfam" id="PF22966"/>
    </source>
</evidence>
<evidence type="ECO:0000259" key="8">
    <source>
        <dbReference type="Pfam" id="PF24437"/>
    </source>
</evidence>
<evidence type="ECO:0000256" key="4">
    <source>
        <dbReference type="ARBA" id="ARBA00022490"/>
    </source>
</evidence>
<dbReference type="GO" id="GO:0032039">
    <property type="term" value="C:integrator complex"/>
    <property type="evidence" value="ECO:0007669"/>
    <property type="project" value="InterPro"/>
</dbReference>
<dbReference type="OrthoDB" id="1921953at2759"/>
<keyword evidence="5" id="KW-0539">Nucleus</keyword>
<evidence type="ECO:0000259" key="7">
    <source>
        <dbReference type="Pfam" id="PF24436"/>
    </source>
</evidence>
<dbReference type="InterPro" id="IPR033060">
    <property type="entry name" value="INTS7"/>
</dbReference>
<dbReference type="Pfam" id="PF22966">
    <property type="entry name" value="INTS7_C_plants"/>
    <property type="match status" value="1"/>
</dbReference>
<keyword evidence="10" id="KW-1185">Reference proteome</keyword>
<dbReference type="InterPro" id="IPR056516">
    <property type="entry name" value="INTS7_N"/>
</dbReference>
<feature type="domain" description="Integrator complex subunit 7-like C-terminal" evidence="6">
    <location>
        <begin position="1047"/>
        <end position="1218"/>
    </location>
</feature>
<dbReference type="PANTHER" id="PTHR13322:SF2">
    <property type="entry name" value="INTEGRATOR COMPLEX SUBUNIT 7"/>
    <property type="match status" value="1"/>
</dbReference>
<organism evidence="9 10">
    <name type="scientific">Dioscorea zingiberensis</name>
    <dbReference type="NCBI Taxonomy" id="325984"/>
    <lineage>
        <taxon>Eukaryota</taxon>
        <taxon>Viridiplantae</taxon>
        <taxon>Streptophyta</taxon>
        <taxon>Embryophyta</taxon>
        <taxon>Tracheophyta</taxon>
        <taxon>Spermatophyta</taxon>
        <taxon>Magnoliopsida</taxon>
        <taxon>Liliopsida</taxon>
        <taxon>Dioscoreales</taxon>
        <taxon>Dioscoreaceae</taxon>
        <taxon>Dioscorea</taxon>
    </lineage>
</organism>
<dbReference type="GO" id="GO:0034472">
    <property type="term" value="P:snRNA 3'-end processing"/>
    <property type="evidence" value="ECO:0007669"/>
    <property type="project" value="TreeGrafter"/>
</dbReference>
<protein>
    <recommendedName>
        <fullName evidence="11">ARM repeat superfamily protein</fullName>
    </recommendedName>
</protein>
<evidence type="ECO:0000313" key="10">
    <source>
        <dbReference type="Proteomes" id="UP001085076"/>
    </source>
</evidence>
<name>A0A9D5DCS4_9LILI</name>
<evidence type="ECO:0000313" key="9">
    <source>
        <dbReference type="EMBL" id="KAJ0988703.1"/>
    </source>
</evidence>
<gene>
    <name evidence="9" type="ORF">J5N97_007059</name>
</gene>